<protein>
    <recommendedName>
        <fullName evidence="1">WGR domain-containing protein</fullName>
    </recommendedName>
</protein>
<dbReference type="AlphaFoldDB" id="E4U3T2"/>
<dbReference type="PROSITE" id="PS51977">
    <property type="entry name" value="WGR"/>
    <property type="match status" value="1"/>
</dbReference>
<accession>E4U3T2</accession>
<dbReference type="CDD" id="cd07996">
    <property type="entry name" value="WGR_MMR_like"/>
    <property type="match status" value="1"/>
</dbReference>
<feature type="domain" description="WGR" evidence="1">
    <location>
        <begin position="1"/>
        <end position="81"/>
    </location>
</feature>
<dbReference type="OrthoDB" id="5405642at2"/>
<dbReference type="InterPro" id="IPR008893">
    <property type="entry name" value="WGR_domain"/>
</dbReference>
<reference evidence="2 3" key="1">
    <citation type="journal article" date="2012" name="Stand. Genomic Sci.">
        <title>Complete genome sequence of the sulfur compounds oxidizing chemolithoautotroph Sulfuricurvum kujiense type strain (YK-1(T)).</title>
        <authorList>
            <person name="Han C."/>
            <person name="Kotsyurbenko O."/>
            <person name="Chertkov O."/>
            <person name="Held B."/>
            <person name="Lapidus A."/>
            <person name="Nolan M."/>
            <person name="Lucas S."/>
            <person name="Hammon N."/>
            <person name="Deshpande S."/>
            <person name="Cheng J.F."/>
            <person name="Tapia R."/>
            <person name="Goodwin L.A."/>
            <person name="Pitluck S."/>
            <person name="Liolios K."/>
            <person name="Pagani I."/>
            <person name="Ivanova N."/>
            <person name="Mavromatis K."/>
            <person name="Mikhailova N."/>
            <person name="Pati A."/>
            <person name="Chen A."/>
            <person name="Palaniappan K."/>
            <person name="Land M."/>
            <person name="Hauser L."/>
            <person name="Chang Y.J."/>
            <person name="Jeffries C.D."/>
            <person name="Brambilla E.M."/>
            <person name="Rohde M."/>
            <person name="Spring S."/>
            <person name="Sikorski J."/>
            <person name="Goker M."/>
            <person name="Woyke T."/>
            <person name="Bristow J."/>
            <person name="Eisen J.A."/>
            <person name="Markowitz V."/>
            <person name="Hugenholtz P."/>
            <person name="Kyrpides N.C."/>
            <person name="Klenk H.P."/>
            <person name="Detter J.C."/>
        </authorList>
    </citation>
    <scope>NUCLEOTIDE SEQUENCE [LARGE SCALE GENOMIC DNA]</scope>
    <source>
        <strain evidence="3">ATCC BAA-921 / DSM 16994 / JCM 11577 / YK-1</strain>
    </source>
</reference>
<sequence length="81" mass="9184">MKMTMTRSVKGRVRYYTLELIPNLFGEWMVVRTYGSIKKLKPTGVIREIYDSAEVAAESIQALINAKLKKGYTNRCAPING</sequence>
<name>E4U3T2_SULKY</name>
<dbReference type="InterPro" id="IPR036930">
    <property type="entry name" value="WGR_dom_sf"/>
</dbReference>
<dbReference type="Gene3D" id="2.20.140.10">
    <property type="entry name" value="WGR domain"/>
    <property type="match status" value="1"/>
</dbReference>
<dbReference type="HOGENOM" id="CLU_190795_0_0_7"/>
<dbReference type="EMBL" id="CP002357">
    <property type="protein sequence ID" value="ADR35348.1"/>
    <property type="molecule type" value="Genomic_DNA"/>
</dbReference>
<evidence type="ECO:0000313" key="3">
    <source>
        <dbReference type="Proteomes" id="UP000008721"/>
    </source>
</evidence>
<proteinExistence type="predicted"/>
<dbReference type="KEGG" id="sku:Sulku_2698"/>
<geneLocation type="plasmid" evidence="2 3">
    <name>pSULKU02</name>
</geneLocation>
<dbReference type="SUPFAM" id="SSF142921">
    <property type="entry name" value="WGR domain-like"/>
    <property type="match status" value="1"/>
</dbReference>
<keyword evidence="2" id="KW-0614">Plasmid</keyword>
<evidence type="ECO:0000259" key="1">
    <source>
        <dbReference type="PROSITE" id="PS51977"/>
    </source>
</evidence>
<keyword evidence="3" id="KW-1185">Reference proteome</keyword>
<gene>
    <name evidence="2" type="ordered locus">Sulku_2698</name>
</gene>
<dbReference type="Pfam" id="PF05406">
    <property type="entry name" value="WGR"/>
    <property type="match status" value="1"/>
</dbReference>
<organism evidence="2 3">
    <name type="scientific">Sulfuricurvum kujiense (strain ATCC BAA-921 / DSM 16994 / JCM 11577 / YK-1)</name>
    <dbReference type="NCBI Taxonomy" id="709032"/>
    <lineage>
        <taxon>Bacteria</taxon>
        <taxon>Pseudomonadati</taxon>
        <taxon>Campylobacterota</taxon>
        <taxon>Epsilonproteobacteria</taxon>
        <taxon>Campylobacterales</taxon>
        <taxon>Sulfurimonadaceae</taxon>
        <taxon>Sulfuricurvum</taxon>
    </lineage>
</organism>
<dbReference type="InterPro" id="IPR049809">
    <property type="entry name" value="YehF/YfeS-like_WGR"/>
</dbReference>
<dbReference type="Proteomes" id="UP000008721">
    <property type="component" value="Plasmid pSULKU02"/>
</dbReference>
<evidence type="ECO:0000313" key="2">
    <source>
        <dbReference type="EMBL" id="ADR35348.1"/>
    </source>
</evidence>